<comment type="similarity">
    <text evidence="1">Belongs to the ros/MucR family.</text>
</comment>
<name>A0ABU7TN85_9HYPH</name>
<keyword evidence="3" id="KW-1185">Reference proteome</keyword>
<evidence type="ECO:0000256" key="1">
    <source>
        <dbReference type="ARBA" id="ARBA00007031"/>
    </source>
</evidence>
<dbReference type="RefSeq" id="WP_331301693.1">
    <property type="nucleotide sequence ID" value="NZ_MLCA01000006.1"/>
</dbReference>
<dbReference type="InterPro" id="IPR041920">
    <property type="entry name" value="ROS/MUCR_sf"/>
</dbReference>
<dbReference type="InterPro" id="IPR008807">
    <property type="entry name" value="ROS_MUCR"/>
</dbReference>
<comment type="caution">
    <text evidence="2">The sequence shown here is derived from an EMBL/GenBank/DDBJ whole genome shotgun (WGS) entry which is preliminary data.</text>
</comment>
<evidence type="ECO:0000313" key="3">
    <source>
        <dbReference type="Proteomes" id="UP001355206"/>
    </source>
</evidence>
<accession>A0ABU7TN85</accession>
<protein>
    <submittedName>
        <fullName evidence="2">MucR family transcriptional regulator</fullName>
    </submittedName>
</protein>
<gene>
    <name evidence="2" type="ORF">MOTC310_10245</name>
</gene>
<dbReference type="EMBL" id="MLCA01000006">
    <property type="protein sequence ID" value="MEE7490817.1"/>
    <property type="molecule type" value="Genomic_DNA"/>
</dbReference>
<proteinExistence type="inferred from homology"/>
<dbReference type="Pfam" id="PF05443">
    <property type="entry name" value="ROS_MUCR"/>
    <property type="match status" value="1"/>
</dbReference>
<reference evidence="2 3" key="1">
    <citation type="journal article" date="2012" name="Genet. Mol. Biol.">
        <title>Analysis of 16S rRNA and mxaF genes revealing insights into Methylobacterium niche-specific plant association.</title>
        <authorList>
            <person name="Dourado M.N."/>
            <person name="Andreote F.D."/>
            <person name="Dini-Andreote F."/>
            <person name="Conti R."/>
            <person name="Araujo J.M."/>
            <person name="Araujo W.L."/>
        </authorList>
    </citation>
    <scope>NUCLEOTIDE SEQUENCE [LARGE SCALE GENOMIC DNA]</scope>
    <source>
        <strain evidence="2 3">TC3-10</strain>
    </source>
</reference>
<organism evidence="2 3">
    <name type="scientific">Methylobacterium oryzae</name>
    <dbReference type="NCBI Taxonomy" id="334852"/>
    <lineage>
        <taxon>Bacteria</taxon>
        <taxon>Pseudomonadati</taxon>
        <taxon>Pseudomonadota</taxon>
        <taxon>Alphaproteobacteria</taxon>
        <taxon>Hyphomicrobiales</taxon>
        <taxon>Methylobacteriaceae</taxon>
        <taxon>Methylobacterium</taxon>
    </lineage>
</organism>
<sequence>MSESTPVGPQSSIVLTAGLVAAYVSNNRVSAADLPALIAQCHGAIAALAAGGDASTEAAADLEAPRDRPSAAQIRKSIRPEGIVSFIDGRLYKTLKRHLTAHGLHPQSYRERYGLPADYPMVAQEYAERRSALARSIGLGVPSERAA</sequence>
<dbReference type="Gene3D" id="1.10.10.1550">
    <property type="entry name" value="ROS/MUCR transcriptional regulator protein"/>
    <property type="match status" value="1"/>
</dbReference>
<dbReference type="Proteomes" id="UP001355206">
    <property type="component" value="Unassembled WGS sequence"/>
</dbReference>
<evidence type="ECO:0000313" key="2">
    <source>
        <dbReference type="EMBL" id="MEE7490817.1"/>
    </source>
</evidence>